<proteinExistence type="predicted"/>
<dbReference type="Proteomes" id="UP000240357">
    <property type="component" value="Unassembled WGS sequence"/>
</dbReference>
<sequence>MIVFEKNNIELELHLELKILEIRWIGGMNEEDLKVLFYKTVETANKYAVESILLDATYVETGKSAAVYDTRLQPLFQQKIMLPTVKRIARVSSGNSSYDEAFNQHYATLMKSNPAAFEFRNFNHHYEAMDWLTAK</sequence>
<organism evidence="1 2">
    <name type="scientific">Adhaeribacter arboris</name>
    <dbReference type="NCBI Taxonomy" id="2072846"/>
    <lineage>
        <taxon>Bacteria</taxon>
        <taxon>Pseudomonadati</taxon>
        <taxon>Bacteroidota</taxon>
        <taxon>Cytophagia</taxon>
        <taxon>Cytophagales</taxon>
        <taxon>Hymenobacteraceae</taxon>
        <taxon>Adhaeribacter</taxon>
    </lineage>
</organism>
<gene>
    <name evidence="1" type="ORF">AHMF7605_20690</name>
</gene>
<dbReference type="AlphaFoldDB" id="A0A2T2YJR1"/>
<accession>A0A2T2YJR1</accession>
<reference evidence="1 2" key="1">
    <citation type="submission" date="2018-03" db="EMBL/GenBank/DDBJ databases">
        <title>Adhaeribacter sp. HMF7605 Genome sequencing and assembly.</title>
        <authorList>
            <person name="Kang H."/>
            <person name="Kang J."/>
            <person name="Cha I."/>
            <person name="Kim H."/>
            <person name="Joh K."/>
        </authorList>
    </citation>
    <scope>NUCLEOTIDE SEQUENCE [LARGE SCALE GENOMIC DNA]</scope>
    <source>
        <strain evidence="1 2">HMF7605</strain>
    </source>
</reference>
<evidence type="ECO:0000313" key="2">
    <source>
        <dbReference type="Proteomes" id="UP000240357"/>
    </source>
</evidence>
<evidence type="ECO:0000313" key="1">
    <source>
        <dbReference type="EMBL" id="PSR55748.1"/>
    </source>
</evidence>
<dbReference type="EMBL" id="PYFT01000001">
    <property type="protein sequence ID" value="PSR55748.1"/>
    <property type="molecule type" value="Genomic_DNA"/>
</dbReference>
<evidence type="ECO:0008006" key="3">
    <source>
        <dbReference type="Google" id="ProtNLM"/>
    </source>
</evidence>
<keyword evidence="2" id="KW-1185">Reference proteome</keyword>
<dbReference type="RefSeq" id="WP_106931929.1">
    <property type="nucleotide sequence ID" value="NZ_PYFT01000001.1"/>
</dbReference>
<protein>
    <recommendedName>
        <fullName evidence="3">STAS/SEC14 domain-containing protein</fullName>
    </recommendedName>
</protein>
<comment type="caution">
    <text evidence="1">The sequence shown here is derived from an EMBL/GenBank/DDBJ whole genome shotgun (WGS) entry which is preliminary data.</text>
</comment>
<name>A0A2T2YJR1_9BACT</name>